<proteinExistence type="inferred from homology"/>
<accession>A0A6A5AD11</accession>
<keyword evidence="6 8" id="KW-0505">Motor protein</keyword>
<keyword evidence="3 9" id="KW-0493">Microtubule</keyword>
<dbReference type="PANTHER" id="PTHR47971:SF8">
    <property type="entry name" value="KINESIN-LIKE PROTEIN"/>
    <property type="match status" value="1"/>
</dbReference>
<keyword evidence="7" id="KW-0206">Cytoskeleton</keyword>
<evidence type="ECO:0000256" key="7">
    <source>
        <dbReference type="ARBA" id="ARBA00023212"/>
    </source>
</evidence>
<keyword evidence="5 8" id="KW-0067">ATP-binding</keyword>
<dbReference type="GO" id="GO:0007018">
    <property type="term" value="P:microtubule-based movement"/>
    <property type="evidence" value="ECO:0007669"/>
    <property type="project" value="InterPro"/>
</dbReference>
<dbReference type="PRINTS" id="PR00380">
    <property type="entry name" value="KINESINHEAVY"/>
</dbReference>
<comment type="caution">
    <text evidence="11">The sequence shown here is derived from an EMBL/GenBank/DDBJ whole genome shotgun (WGS) entry which is preliminary data.</text>
</comment>
<dbReference type="SMART" id="SM00129">
    <property type="entry name" value="KISc"/>
    <property type="match status" value="1"/>
</dbReference>
<feature type="non-terminal residue" evidence="11">
    <location>
        <position position="1"/>
    </location>
</feature>
<evidence type="ECO:0000313" key="12">
    <source>
        <dbReference type="Proteomes" id="UP000469452"/>
    </source>
</evidence>
<evidence type="ECO:0000256" key="8">
    <source>
        <dbReference type="PROSITE-ProRule" id="PRU00283"/>
    </source>
</evidence>
<evidence type="ECO:0000313" key="11">
    <source>
        <dbReference type="EMBL" id="KAF0761255.1"/>
    </source>
</evidence>
<dbReference type="InterPro" id="IPR036961">
    <property type="entry name" value="Kinesin_motor_dom_sf"/>
</dbReference>
<feature type="domain" description="Kinesin motor" evidence="10">
    <location>
        <begin position="1"/>
        <end position="287"/>
    </location>
</feature>
<evidence type="ECO:0000256" key="9">
    <source>
        <dbReference type="RuleBase" id="RU000394"/>
    </source>
</evidence>
<evidence type="ECO:0000259" key="10">
    <source>
        <dbReference type="PROSITE" id="PS50067"/>
    </source>
</evidence>
<reference evidence="11 12" key="1">
    <citation type="submission" date="2019-06" db="EMBL/GenBank/DDBJ databases">
        <title>Genomics analysis of Aphanomyces spp. identifies a new class of oomycete effector associated with host adaptation.</title>
        <authorList>
            <person name="Gaulin E."/>
        </authorList>
    </citation>
    <scope>NUCLEOTIDE SEQUENCE [LARGE SCALE GENOMIC DNA]</scope>
    <source>
        <strain evidence="11 12">E</strain>
    </source>
</reference>
<evidence type="ECO:0000256" key="2">
    <source>
        <dbReference type="ARBA" id="ARBA00022490"/>
    </source>
</evidence>
<dbReference type="Gene3D" id="3.40.850.10">
    <property type="entry name" value="Kinesin motor domain"/>
    <property type="match status" value="1"/>
</dbReference>
<dbReference type="AlphaFoldDB" id="A0A6A5AD11"/>
<dbReference type="GO" id="GO:0007019">
    <property type="term" value="P:microtubule depolymerization"/>
    <property type="evidence" value="ECO:0007669"/>
    <property type="project" value="TreeGrafter"/>
</dbReference>
<dbReference type="Pfam" id="PF00225">
    <property type="entry name" value="Kinesin"/>
    <property type="match status" value="1"/>
</dbReference>
<name>A0A6A5AD11_APHAT</name>
<dbReference type="PANTHER" id="PTHR47971">
    <property type="entry name" value="KINESIN-RELATED PROTEIN 6"/>
    <property type="match status" value="1"/>
</dbReference>
<dbReference type="GO" id="GO:0005524">
    <property type="term" value="F:ATP binding"/>
    <property type="evidence" value="ECO:0007669"/>
    <property type="project" value="UniProtKB-UniRule"/>
</dbReference>
<feature type="binding site" evidence="8">
    <location>
        <begin position="35"/>
        <end position="42"/>
    </location>
    <ligand>
        <name>ATP</name>
        <dbReference type="ChEBI" id="CHEBI:30616"/>
    </ligand>
</feature>
<evidence type="ECO:0000256" key="4">
    <source>
        <dbReference type="ARBA" id="ARBA00022741"/>
    </source>
</evidence>
<dbReference type="GO" id="GO:0008017">
    <property type="term" value="F:microtubule binding"/>
    <property type="evidence" value="ECO:0007669"/>
    <property type="project" value="InterPro"/>
</dbReference>
<dbReference type="InterPro" id="IPR027417">
    <property type="entry name" value="P-loop_NTPase"/>
</dbReference>
<dbReference type="PROSITE" id="PS50067">
    <property type="entry name" value="KINESIN_MOTOR_2"/>
    <property type="match status" value="1"/>
</dbReference>
<comment type="subcellular location">
    <subcellularLocation>
        <location evidence="1">Cytoplasm</location>
        <location evidence="1">Cytoskeleton</location>
    </subcellularLocation>
</comment>
<sequence length="298" mass="32460">VFDDHVDNGTVYEQSVGPLIPLLVDDGIITVFAYGQTGSGKTYTMKSVYRQAAIDLFAALSKATGPTLHVGVSFYDIYKNNVCDLLNDRKKIQALEDNEGVVQLVGVSEAAISTDTMLADLVEKSMTLVLTLALNRDLRQGEASRITSINGVHDDSSRSHAILRVTLYAGATVVNQMITGGTARGRLSMVDLAGSERACETQTDDKSTRMEGAEINKSLLALKECIRAMDVGARHLPFRQSKLTQILRDSFMCDTSRTVMIATVSPCSEHSNHTLNTLRYADRLKEINGRGHDDGITS</sequence>
<dbReference type="PROSITE" id="PS00411">
    <property type="entry name" value="KINESIN_MOTOR_1"/>
    <property type="match status" value="1"/>
</dbReference>
<evidence type="ECO:0000256" key="3">
    <source>
        <dbReference type="ARBA" id="ARBA00022701"/>
    </source>
</evidence>
<comment type="similarity">
    <text evidence="8 9">Belongs to the TRAFAC class myosin-kinesin ATPase superfamily. Kinesin family.</text>
</comment>
<keyword evidence="2" id="KW-0963">Cytoplasm</keyword>
<dbReference type="InterPro" id="IPR019821">
    <property type="entry name" value="Kinesin_motor_CS"/>
</dbReference>
<dbReference type="EMBL" id="VJMI01008449">
    <property type="protein sequence ID" value="KAF0761255.1"/>
    <property type="molecule type" value="Genomic_DNA"/>
</dbReference>
<dbReference type="InterPro" id="IPR001752">
    <property type="entry name" value="Kinesin_motor_dom"/>
</dbReference>
<protein>
    <recommendedName>
        <fullName evidence="9">Kinesin-like protein</fullName>
    </recommendedName>
</protein>
<dbReference type="VEuPathDB" id="FungiDB:H257_08634"/>
<dbReference type="GO" id="GO:0003777">
    <property type="term" value="F:microtubule motor activity"/>
    <property type="evidence" value="ECO:0007669"/>
    <property type="project" value="InterPro"/>
</dbReference>
<dbReference type="InterPro" id="IPR027640">
    <property type="entry name" value="Kinesin-like_fam"/>
</dbReference>
<dbReference type="Proteomes" id="UP000469452">
    <property type="component" value="Unassembled WGS sequence"/>
</dbReference>
<keyword evidence="4 8" id="KW-0547">Nucleotide-binding</keyword>
<gene>
    <name evidence="11" type="ORF">AaE_003457</name>
</gene>
<dbReference type="GO" id="GO:0005874">
    <property type="term" value="C:microtubule"/>
    <property type="evidence" value="ECO:0007669"/>
    <property type="project" value="UniProtKB-KW"/>
</dbReference>
<evidence type="ECO:0000256" key="6">
    <source>
        <dbReference type="ARBA" id="ARBA00023175"/>
    </source>
</evidence>
<dbReference type="SUPFAM" id="SSF52540">
    <property type="entry name" value="P-loop containing nucleoside triphosphate hydrolases"/>
    <property type="match status" value="1"/>
</dbReference>
<evidence type="ECO:0000256" key="1">
    <source>
        <dbReference type="ARBA" id="ARBA00004245"/>
    </source>
</evidence>
<organism evidence="11 12">
    <name type="scientific">Aphanomyces astaci</name>
    <name type="common">Crayfish plague agent</name>
    <dbReference type="NCBI Taxonomy" id="112090"/>
    <lineage>
        <taxon>Eukaryota</taxon>
        <taxon>Sar</taxon>
        <taxon>Stramenopiles</taxon>
        <taxon>Oomycota</taxon>
        <taxon>Saprolegniomycetes</taxon>
        <taxon>Saprolegniales</taxon>
        <taxon>Verrucalvaceae</taxon>
        <taxon>Aphanomyces</taxon>
    </lineage>
</organism>
<evidence type="ECO:0000256" key="5">
    <source>
        <dbReference type="ARBA" id="ARBA00022840"/>
    </source>
</evidence>